<protein>
    <submittedName>
        <fullName evidence="1">Methyltransferase domain-containing protein</fullName>
    </submittedName>
</protein>
<proteinExistence type="predicted"/>
<dbReference type="OrthoDB" id="9805585at2"/>
<name>A0A3B0CRP5_9BACL</name>
<dbReference type="SUPFAM" id="SSF53335">
    <property type="entry name" value="S-adenosyl-L-methionine-dependent methyltransferases"/>
    <property type="match status" value="1"/>
</dbReference>
<accession>A0A3B0CRP5</accession>
<keyword evidence="1" id="KW-0489">Methyltransferase</keyword>
<dbReference type="Proteomes" id="UP000282311">
    <property type="component" value="Unassembled WGS sequence"/>
</dbReference>
<evidence type="ECO:0000313" key="2">
    <source>
        <dbReference type="Proteomes" id="UP000282311"/>
    </source>
</evidence>
<dbReference type="CDD" id="cd02440">
    <property type="entry name" value="AdoMet_MTases"/>
    <property type="match status" value="1"/>
</dbReference>
<keyword evidence="1" id="KW-0808">Transferase</keyword>
<comment type="caution">
    <text evidence="1">The sequence shown here is derived from an EMBL/GenBank/DDBJ whole genome shotgun (WGS) entry which is preliminary data.</text>
</comment>
<dbReference type="RefSeq" id="WP_120745122.1">
    <property type="nucleotide sequence ID" value="NZ_RBAH01000001.1"/>
</dbReference>
<organism evidence="1 2">
    <name type="scientific">Paenibacillus ginsengarvi</name>
    <dbReference type="NCBI Taxonomy" id="400777"/>
    <lineage>
        <taxon>Bacteria</taxon>
        <taxon>Bacillati</taxon>
        <taxon>Bacillota</taxon>
        <taxon>Bacilli</taxon>
        <taxon>Bacillales</taxon>
        <taxon>Paenibacillaceae</taxon>
        <taxon>Paenibacillus</taxon>
    </lineage>
</organism>
<reference evidence="1 2" key="1">
    <citation type="journal article" date="2007" name="Int. J. Syst. Evol. Microbiol.">
        <title>Paenibacillus ginsengarvi sp. nov., isolated from soil from ginseng cultivation.</title>
        <authorList>
            <person name="Yoon M.H."/>
            <person name="Ten L.N."/>
            <person name="Im W.T."/>
        </authorList>
    </citation>
    <scope>NUCLEOTIDE SEQUENCE [LARGE SCALE GENOMIC DNA]</scope>
    <source>
        <strain evidence="1 2">KCTC 13059</strain>
    </source>
</reference>
<dbReference type="EMBL" id="RBAH01000001">
    <property type="protein sequence ID" value="RKN86414.1"/>
    <property type="molecule type" value="Genomic_DNA"/>
</dbReference>
<evidence type="ECO:0000313" key="1">
    <source>
        <dbReference type="EMBL" id="RKN86414.1"/>
    </source>
</evidence>
<dbReference type="Gene3D" id="3.40.50.150">
    <property type="entry name" value="Vaccinia Virus protein VP39"/>
    <property type="match status" value="1"/>
</dbReference>
<gene>
    <name evidence="1" type="ORF">D7M11_00120</name>
</gene>
<dbReference type="GO" id="GO:0008168">
    <property type="term" value="F:methyltransferase activity"/>
    <property type="evidence" value="ECO:0007669"/>
    <property type="project" value="UniProtKB-KW"/>
</dbReference>
<sequence>MKKVSFLGEFLTNTAQVGSVIPSSNFLARKMLPPTVPWHKLQMIAELGPGTGVFTRHIEEKRSGTSRFILFEKNEAFRQNLQHRYPDLTILDDALKLGTVVKETGRPFDLIISGLPFANFPPHLQHELLRTIHDALAPDGTFVAFQYTLLLKKKFQEHFPSFELGYTWMNVPPAWVFKCKRR</sequence>
<dbReference type="AlphaFoldDB" id="A0A3B0CRP5"/>
<dbReference type="GO" id="GO:0032259">
    <property type="term" value="P:methylation"/>
    <property type="evidence" value="ECO:0007669"/>
    <property type="project" value="UniProtKB-KW"/>
</dbReference>
<keyword evidence="2" id="KW-1185">Reference proteome</keyword>
<dbReference type="InterPro" id="IPR029063">
    <property type="entry name" value="SAM-dependent_MTases_sf"/>
</dbReference>